<keyword evidence="4" id="KW-1185">Reference proteome</keyword>
<dbReference type="InterPro" id="IPR001895">
    <property type="entry name" value="RASGEF_cat_dom"/>
</dbReference>
<evidence type="ECO:0000313" key="3">
    <source>
        <dbReference type="EMBL" id="KAG8551195.1"/>
    </source>
</evidence>
<dbReference type="InterPro" id="IPR008937">
    <property type="entry name" value="Ras-like_GEF"/>
</dbReference>
<dbReference type="Proteomes" id="UP000824782">
    <property type="component" value="Unassembled WGS sequence"/>
</dbReference>
<name>A0AAV6ZV44_ENGPU</name>
<evidence type="ECO:0000313" key="4">
    <source>
        <dbReference type="Proteomes" id="UP000824782"/>
    </source>
</evidence>
<dbReference type="PANTHER" id="PTHR23113:SF172">
    <property type="entry name" value="RAS-GEF DOMAIN-CONTAINING FAMILY MEMBER 1A"/>
    <property type="match status" value="1"/>
</dbReference>
<keyword evidence="1" id="KW-0344">Guanine-nucleotide releasing factor</keyword>
<dbReference type="EMBL" id="WNYA01000011">
    <property type="protein sequence ID" value="KAG8551195.1"/>
    <property type="molecule type" value="Genomic_DNA"/>
</dbReference>
<protein>
    <recommendedName>
        <fullName evidence="2">Ras-GEF domain-containing protein</fullName>
    </recommendedName>
</protein>
<accession>A0AAV6ZV44</accession>
<dbReference type="GO" id="GO:0005886">
    <property type="term" value="C:plasma membrane"/>
    <property type="evidence" value="ECO:0007669"/>
    <property type="project" value="TreeGrafter"/>
</dbReference>
<proteinExistence type="predicted"/>
<comment type="caution">
    <text evidence="3">The sequence shown here is derived from an EMBL/GenBank/DDBJ whole genome shotgun (WGS) entry which is preliminary data.</text>
</comment>
<dbReference type="Pfam" id="PF00617">
    <property type="entry name" value="RasGEF"/>
    <property type="match status" value="1"/>
</dbReference>
<dbReference type="PANTHER" id="PTHR23113">
    <property type="entry name" value="GUANINE NUCLEOTIDE EXCHANGE FACTOR"/>
    <property type="match status" value="1"/>
</dbReference>
<dbReference type="AlphaFoldDB" id="A0AAV6ZV44"/>
<evidence type="ECO:0000259" key="2">
    <source>
        <dbReference type="Pfam" id="PF00617"/>
    </source>
</evidence>
<dbReference type="GO" id="GO:0005085">
    <property type="term" value="F:guanyl-nucleotide exchange factor activity"/>
    <property type="evidence" value="ECO:0007669"/>
    <property type="project" value="UniProtKB-KW"/>
</dbReference>
<evidence type="ECO:0000256" key="1">
    <source>
        <dbReference type="ARBA" id="ARBA00022658"/>
    </source>
</evidence>
<sequence length="129" mass="14680">MTQNVLLVLSTRGQYQEIREKIRQPVTDKGTILKAKPQSAQKDILSVCGDPLILAQQLTTIELERLGNIYPEDLMQIISHMDSLDNHKCRSDVTKTYNLEAYDNWFNCLSMLVATEICKVRSGRNVHSS</sequence>
<dbReference type="InterPro" id="IPR036964">
    <property type="entry name" value="RASGEF_cat_dom_sf"/>
</dbReference>
<dbReference type="Gene3D" id="1.10.840.10">
    <property type="entry name" value="Ras guanine-nucleotide exchange factors catalytic domain"/>
    <property type="match status" value="1"/>
</dbReference>
<dbReference type="GO" id="GO:0007265">
    <property type="term" value="P:Ras protein signal transduction"/>
    <property type="evidence" value="ECO:0007669"/>
    <property type="project" value="TreeGrafter"/>
</dbReference>
<reference evidence="3" key="1">
    <citation type="thesis" date="2020" institute="ProQuest LLC" country="789 East Eisenhower Parkway, Ann Arbor, MI, USA">
        <title>Comparative Genomics and Chromosome Evolution.</title>
        <authorList>
            <person name="Mudd A.B."/>
        </authorList>
    </citation>
    <scope>NUCLEOTIDE SEQUENCE</scope>
    <source>
        <strain evidence="3">237g6f4</strain>
        <tissue evidence="3">Blood</tissue>
    </source>
</reference>
<dbReference type="InterPro" id="IPR023578">
    <property type="entry name" value="Ras_GEF_dom_sf"/>
</dbReference>
<feature type="domain" description="Ras-GEF" evidence="2">
    <location>
        <begin position="54"/>
        <end position="120"/>
    </location>
</feature>
<organism evidence="3 4">
    <name type="scientific">Engystomops pustulosus</name>
    <name type="common">Tungara frog</name>
    <name type="synonym">Physalaemus pustulosus</name>
    <dbReference type="NCBI Taxonomy" id="76066"/>
    <lineage>
        <taxon>Eukaryota</taxon>
        <taxon>Metazoa</taxon>
        <taxon>Chordata</taxon>
        <taxon>Craniata</taxon>
        <taxon>Vertebrata</taxon>
        <taxon>Euteleostomi</taxon>
        <taxon>Amphibia</taxon>
        <taxon>Batrachia</taxon>
        <taxon>Anura</taxon>
        <taxon>Neobatrachia</taxon>
        <taxon>Hyloidea</taxon>
        <taxon>Leptodactylidae</taxon>
        <taxon>Leiuperinae</taxon>
        <taxon>Engystomops</taxon>
    </lineage>
</organism>
<gene>
    <name evidence="3" type="ORF">GDO81_003998</name>
</gene>
<dbReference type="SUPFAM" id="SSF48366">
    <property type="entry name" value="Ras GEF"/>
    <property type="match status" value="1"/>
</dbReference>